<dbReference type="Proteomes" id="UP000054359">
    <property type="component" value="Unassembled WGS sequence"/>
</dbReference>
<dbReference type="EMBL" id="KK113575">
    <property type="protein sequence ID" value="KFM60492.1"/>
    <property type="molecule type" value="Genomic_DNA"/>
</dbReference>
<keyword evidence="2" id="KW-1185">Reference proteome</keyword>
<sequence length="69" mass="8613">MMEELIRELCLHVLEDVFYIKFLLYQKYFDVAINDLYILRGEARRFFVFARFRIPKRQQLRPIEFNHIS</sequence>
<evidence type="ECO:0000313" key="2">
    <source>
        <dbReference type="Proteomes" id="UP000054359"/>
    </source>
</evidence>
<protein>
    <submittedName>
        <fullName evidence="1">Uncharacterized protein</fullName>
    </submittedName>
</protein>
<proteinExistence type="predicted"/>
<gene>
    <name evidence="1" type="ORF">X975_16421</name>
</gene>
<dbReference type="AlphaFoldDB" id="A0A087T5V3"/>
<feature type="non-terminal residue" evidence="1">
    <location>
        <position position="69"/>
    </location>
</feature>
<name>A0A087T5V3_STEMI</name>
<evidence type="ECO:0000313" key="1">
    <source>
        <dbReference type="EMBL" id="KFM60492.1"/>
    </source>
</evidence>
<reference evidence="1 2" key="1">
    <citation type="submission" date="2013-11" db="EMBL/GenBank/DDBJ databases">
        <title>Genome sequencing of Stegodyphus mimosarum.</title>
        <authorList>
            <person name="Bechsgaard J."/>
        </authorList>
    </citation>
    <scope>NUCLEOTIDE SEQUENCE [LARGE SCALE GENOMIC DNA]</scope>
</reference>
<organism evidence="1 2">
    <name type="scientific">Stegodyphus mimosarum</name>
    <name type="common">African social velvet spider</name>
    <dbReference type="NCBI Taxonomy" id="407821"/>
    <lineage>
        <taxon>Eukaryota</taxon>
        <taxon>Metazoa</taxon>
        <taxon>Ecdysozoa</taxon>
        <taxon>Arthropoda</taxon>
        <taxon>Chelicerata</taxon>
        <taxon>Arachnida</taxon>
        <taxon>Araneae</taxon>
        <taxon>Araneomorphae</taxon>
        <taxon>Entelegynae</taxon>
        <taxon>Eresoidea</taxon>
        <taxon>Eresidae</taxon>
        <taxon>Stegodyphus</taxon>
    </lineage>
</organism>
<accession>A0A087T5V3</accession>